<feature type="region of interest" description="Disordered" evidence="1">
    <location>
        <begin position="283"/>
        <end position="303"/>
    </location>
</feature>
<feature type="compositionally biased region" description="Pro residues" evidence="1">
    <location>
        <begin position="488"/>
        <end position="498"/>
    </location>
</feature>
<name>A0A9W4J183_9EURO</name>
<gene>
    <name evidence="2" type="ORF">PSALAMII_LOCUS4737</name>
</gene>
<feature type="compositionally biased region" description="Polar residues" evidence="1">
    <location>
        <begin position="74"/>
        <end position="89"/>
    </location>
</feature>
<sequence>MDFLDETQYRQEVLGLSAESEEAQAQQLAVEAQQLGLNVSEVEATAPLAASIASGNVDLASSVLSSGSSDRNSAGGSVTPSHEPTSPSAPTLDPIVAGMSQVTLASRRLQPGSTRSLASMSTRPTSFCSSEGRVALAGYGYNNDMLDAKSKRHSMLSVASADKKEKRRSSFRSAIGRIHFRKKRPSSTLLPSDAVTVSRTGQEPDRVYLESPLEPQVPEDAIAEDGGVPLPRLQIPLYSKESLQRSLGDPELSKMSERHRLERDRHVAFQDAALGILRRRHETAVAERQSDNQQQQEHKREKNIDDIIRLEERQLAVEIEQQREFDRAKINSSTRIKHMEGYFRNASPPPSPAGGSTRAERSSESFSESDSTAPARVFTRQHMEQLEQQYHSHESMDKLHDARIKVLRDRQELKLQEAMVRTEKELDDMCNRHVQEIATLKTEHQQEELSLTQSLEGKQKMLRQRWYLEEAVIRRRLELRYGTLYGPLPPLSFSPPGTPSVTVSTPLNSSSTPDTIHPDQEAVPF</sequence>
<dbReference type="EMBL" id="CAJVPD010000222">
    <property type="protein sequence ID" value="CAG8371731.1"/>
    <property type="molecule type" value="Genomic_DNA"/>
</dbReference>
<reference evidence="2" key="1">
    <citation type="submission" date="2021-07" db="EMBL/GenBank/DDBJ databases">
        <authorList>
            <person name="Branca A.L. A."/>
        </authorList>
    </citation>
    <scope>NUCLEOTIDE SEQUENCE</scope>
</reference>
<feature type="compositionally biased region" description="Low complexity" evidence="1">
    <location>
        <begin position="62"/>
        <end position="73"/>
    </location>
</feature>
<accession>A0A9W4J183</accession>
<comment type="caution">
    <text evidence="2">The sequence shown here is derived from an EMBL/GenBank/DDBJ whole genome shotgun (WGS) entry which is preliminary data.</text>
</comment>
<feature type="region of interest" description="Disordered" evidence="1">
    <location>
        <begin position="106"/>
        <end position="127"/>
    </location>
</feature>
<feature type="region of interest" description="Disordered" evidence="1">
    <location>
        <begin position="62"/>
        <end position="94"/>
    </location>
</feature>
<feature type="region of interest" description="Disordered" evidence="1">
    <location>
        <begin position="488"/>
        <end position="525"/>
    </location>
</feature>
<feature type="region of interest" description="Disordered" evidence="1">
    <location>
        <begin position="340"/>
        <end position="375"/>
    </location>
</feature>
<evidence type="ECO:0000256" key="1">
    <source>
        <dbReference type="SAM" id="MobiDB-lite"/>
    </source>
</evidence>
<feature type="compositionally biased region" description="Polar residues" evidence="1">
    <location>
        <begin position="111"/>
        <end position="127"/>
    </location>
</feature>
<proteinExistence type="predicted"/>
<feature type="compositionally biased region" description="Low complexity" evidence="1">
    <location>
        <begin position="364"/>
        <end position="373"/>
    </location>
</feature>
<evidence type="ECO:0000313" key="2">
    <source>
        <dbReference type="EMBL" id="CAG8371731.1"/>
    </source>
</evidence>
<organism evidence="2 3">
    <name type="scientific">Penicillium salamii</name>
    <dbReference type="NCBI Taxonomy" id="1612424"/>
    <lineage>
        <taxon>Eukaryota</taxon>
        <taxon>Fungi</taxon>
        <taxon>Dikarya</taxon>
        <taxon>Ascomycota</taxon>
        <taxon>Pezizomycotina</taxon>
        <taxon>Eurotiomycetes</taxon>
        <taxon>Eurotiomycetidae</taxon>
        <taxon>Eurotiales</taxon>
        <taxon>Aspergillaceae</taxon>
        <taxon>Penicillium</taxon>
    </lineage>
</organism>
<dbReference type="Proteomes" id="UP001152592">
    <property type="component" value="Unassembled WGS sequence"/>
</dbReference>
<dbReference type="AlphaFoldDB" id="A0A9W4J183"/>
<feature type="compositionally biased region" description="Basic and acidic residues" evidence="1">
    <location>
        <begin position="516"/>
        <end position="525"/>
    </location>
</feature>
<dbReference type="OrthoDB" id="2107880at2759"/>
<evidence type="ECO:0000313" key="3">
    <source>
        <dbReference type="Proteomes" id="UP001152592"/>
    </source>
</evidence>
<protein>
    <submittedName>
        <fullName evidence="2">Uncharacterized protein</fullName>
    </submittedName>
</protein>